<gene>
    <name evidence="1" type="ORF">H206_01350</name>
</gene>
<reference evidence="1 2" key="1">
    <citation type="submission" date="2017-01" db="EMBL/GenBank/DDBJ databases">
        <title>The cable genome- insights into the physiology and evolution of filamentous bacteria capable of sulfide oxidation via long distance electron transfer.</title>
        <authorList>
            <person name="Schreiber L."/>
            <person name="Bjerg J.T."/>
            <person name="Boggild A."/>
            <person name="Van De Vossenberg J."/>
            <person name="Meysman F."/>
            <person name="Nielsen L.P."/>
            <person name="Schramm A."/>
            <person name="Kjeldsen K.U."/>
        </authorList>
    </citation>
    <scope>NUCLEOTIDE SEQUENCE [LARGE SCALE GENOMIC DNA]</scope>
    <source>
        <strain evidence="1">MCF</strain>
    </source>
</reference>
<sequence length="328" mass="36797">MQGGTEIFAMTKLHEYQLTALRPLEAQLRKAVAQAEPESAIEIAKKIQALFPDNRDRSHHRLLRAKLWAFEACLDANRPYYAETGLIGVRKLAAPSTRLYLEASALLAVALLRQKKVADSKKIICEVIANINNIVSNRTRHQFQKRFIARIEEECILAELIDTGEETLDTAEIEAKAILLVQHNSDDEILRFIGNSVPSAAKHLLLDVRTYSIQQLPPPDKKMLPPPEKVEQPKNIGRTTYALLGRIAWKTFCKPSSPIYKLWSKKVPKVFNEGYFSAAAVTALKDYRIGVPMIASGLAALAMKYSAEEFCQLAKPKGLMVSRDDKED</sequence>
<keyword evidence="2" id="KW-1185">Reference proteome</keyword>
<evidence type="ECO:0000313" key="1">
    <source>
        <dbReference type="EMBL" id="RWX45176.1"/>
    </source>
</evidence>
<proteinExistence type="predicted"/>
<organism evidence="1 2">
    <name type="scientific">Candidatus Electrothrix aarhusensis</name>
    <dbReference type="NCBI Taxonomy" id="1859131"/>
    <lineage>
        <taxon>Bacteria</taxon>
        <taxon>Pseudomonadati</taxon>
        <taxon>Thermodesulfobacteriota</taxon>
        <taxon>Desulfobulbia</taxon>
        <taxon>Desulfobulbales</taxon>
        <taxon>Desulfobulbaceae</taxon>
        <taxon>Candidatus Electrothrix</taxon>
    </lineage>
</organism>
<protein>
    <submittedName>
        <fullName evidence="1">Uncharacterized protein</fullName>
    </submittedName>
</protein>
<dbReference type="EMBL" id="MTKO01000081">
    <property type="protein sequence ID" value="RWX45176.1"/>
    <property type="molecule type" value="Genomic_DNA"/>
</dbReference>
<dbReference type="Proteomes" id="UP000287853">
    <property type="component" value="Unassembled WGS sequence"/>
</dbReference>
<comment type="caution">
    <text evidence="1">The sequence shown here is derived from an EMBL/GenBank/DDBJ whole genome shotgun (WGS) entry which is preliminary data.</text>
</comment>
<name>A0A3S3U721_9BACT</name>
<evidence type="ECO:0000313" key="2">
    <source>
        <dbReference type="Proteomes" id="UP000287853"/>
    </source>
</evidence>
<accession>A0A3S3U721</accession>
<dbReference type="AlphaFoldDB" id="A0A3S3U721"/>